<keyword evidence="1" id="KW-1133">Transmembrane helix</keyword>
<reference evidence="6" key="1">
    <citation type="journal article" date="2019" name="Int. J. Syst. Evol. Microbiol.">
        <title>The Global Catalogue of Microorganisms (GCM) 10K type strain sequencing project: providing services to taxonomists for standard genome sequencing and annotation.</title>
        <authorList>
            <consortium name="The Broad Institute Genomics Platform"/>
            <consortium name="The Broad Institute Genome Sequencing Center for Infectious Disease"/>
            <person name="Wu L."/>
            <person name="Ma J."/>
        </authorList>
    </citation>
    <scope>NUCLEOTIDE SEQUENCE [LARGE SCALE GENOMIC DNA]</scope>
    <source>
        <strain evidence="6">JCM 15896</strain>
    </source>
</reference>
<dbReference type="RefSeq" id="WP_343857344.1">
    <property type="nucleotide sequence ID" value="NZ_BAAAFD010000002.1"/>
</dbReference>
<feature type="domain" description="VWFA" evidence="3">
    <location>
        <begin position="369"/>
        <end position="540"/>
    </location>
</feature>
<keyword evidence="1" id="KW-0472">Membrane</keyword>
<evidence type="ECO:0000313" key="6">
    <source>
        <dbReference type="Proteomes" id="UP001500359"/>
    </source>
</evidence>
<dbReference type="SUPFAM" id="SSF53300">
    <property type="entry name" value="vWA-like"/>
    <property type="match status" value="1"/>
</dbReference>
<evidence type="ECO:0000259" key="3">
    <source>
        <dbReference type="PROSITE" id="PS50234"/>
    </source>
</evidence>
<dbReference type="SMART" id="SM00327">
    <property type="entry name" value="VWA"/>
    <property type="match status" value="1"/>
</dbReference>
<dbReference type="EMBL" id="BAAAFD010000002">
    <property type="protein sequence ID" value="GAA0854575.1"/>
    <property type="molecule type" value="Genomic_DNA"/>
</dbReference>
<dbReference type="Gene3D" id="3.40.50.410">
    <property type="entry name" value="von Willebrand factor, type A domain"/>
    <property type="match status" value="1"/>
</dbReference>
<dbReference type="Pfam" id="PF08487">
    <property type="entry name" value="VIT"/>
    <property type="match status" value="1"/>
</dbReference>
<dbReference type="InterPro" id="IPR022440">
    <property type="entry name" value="CHP03788"/>
</dbReference>
<feature type="domain" description="VIT" evidence="4">
    <location>
        <begin position="69"/>
        <end position="197"/>
    </location>
</feature>
<evidence type="ECO:0000259" key="4">
    <source>
        <dbReference type="PROSITE" id="PS51468"/>
    </source>
</evidence>
<keyword evidence="1" id="KW-0812">Transmembrane</keyword>
<dbReference type="InterPro" id="IPR013694">
    <property type="entry name" value="VIT"/>
</dbReference>
<dbReference type="PANTHER" id="PTHR45737">
    <property type="entry name" value="VON WILLEBRAND FACTOR A DOMAIN-CONTAINING PROTEIN 5A"/>
    <property type="match status" value="1"/>
</dbReference>
<dbReference type="Proteomes" id="UP001500359">
    <property type="component" value="Unassembled WGS sequence"/>
</dbReference>
<organism evidence="5 6">
    <name type="scientific">Aliiglaciecola litoralis</name>
    <dbReference type="NCBI Taxonomy" id="582857"/>
    <lineage>
        <taxon>Bacteria</taxon>
        <taxon>Pseudomonadati</taxon>
        <taxon>Pseudomonadota</taxon>
        <taxon>Gammaproteobacteria</taxon>
        <taxon>Alteromonadales</taxon>
        <taxon>Alteromonadaceae</taxon>
        <taxon>Aliiglaciecola</taxon>
    </lineage>
</organism>
<feature type="chain" id="PRO_5045116540" evidence="2">
    <location>
        <begin position="24"/>
        <end position="718"/>
    </location>
</feature>
<dbReference type="PANTHER" id="PTHR45737:SF6">
    <property type="entry name" value="VON WILLEBRAND FACTOR A DOMAIN-CONTAINING PROTEIN 5A"/>
    <property type="match status" value="1"/>
</dbReference>
<feature type="transmembrane region" description="Helical" evidence="1">
    <location>
        <begin position="696"/>
        <end position="715"/>
    </location>
</feature>
<dbReference type="PROSITE" id="PS50234">
    <property type="entry name" value="VWFA"/>
    <property type="match status" value="1"/>
</dbReference>
<accession>A0ABP3WPT7</accession>
<evidence type="ECO:0000313" key="5">
    <source>
        <dbReference type="EMBL" id="GAA0854575.1"/>
    </source>
</evidence>
<keyword evidence="6" id="KW-1185">Reference proteome</keyword>
<dbReference type="InterPro" id="IPR002035">
    <property type="entry name" value="VWF_A"/>
</dbReference>
<protein>
    <submittedName>
        <fullName evidence="5">Marine proteobacterial sortase target protein</fullName>
    </submittedName>
</protein>
<proteinExistence type="predicted"/>
<dbReference type="NCBIfam" id="TIGR03788">
    <property type="entry name" value="marine_srt_targ"/>
    <property type="match status" value="1"/>
</dbReference>
<gene>
    <name evidence="5" type="ORF">GCM10009114_10960</name>
</gene>
<comment type="caution">
    <text evidence="5">The sequence shown here is derived from an EMBL/GenBank/DDBJ whole genome shotgun (WGS) entry which is preliminary data.</text>
</comment>
<evidence type="ECO:0000256" key="1">
    <source>
        <dbReference type="SAM" id="Phobius"/>
    </source>
</evidence>
<evidence type="ECO:0000256" key="2">
    <source>
        <dbReference type="SAM" id="SignalP"/>
    </source>
</evidence>
<feature type="signal peptide" evidence="2">
    <location>
        <begin position="1"/>
        <end position="23"/>
    </location>
</feature>
<sequence>MKKHLRFVVVLSLLFLIWALQYAAPLLSKDSQAEASQQSTFKIDVSYQSTSVNRHPVHVSDYHDVEQGSFFLQASGQADYQLAPLLDTQVDMTITGLIARARVTQAFTNTSDQWLNGIYVFPLPENAAVDHLEMHIGKRRIVGEIHPKQKANAIYQQAKRDGKKASLLEQQRPNLFKNSVANIGPGERIQVTIEYQQAVEFSNNRFSLRFPTTITKRYLPAIGEPNEITIDDSGWGITQPSYGEIAALNNDKHQSESDSADLPIDSKSNYSTPKHKVALNITLNSGFDLETIESEFHPIYSKEIASGRYEISLQQSMIANQDFVLSWQPKADHNPLAAHFTQSTVNGHYGMVMMMPPDKQNDAVILPREVIFVIDTSGSMAGESMQQAKQALIYAVDNLPVTDSFNLVDFDSQATTMWQAPRTASLTNKQQAIGYIRGLLADGGTEILSALQLALGQQNPQSEKIRQVVFITDGSVGNESQLFGYIHDNLQHSRLFTVGIGSAPNSFFMSEAARMGKGSFTYIGSVDSVQDKMQELFSKLTHPILADLSLNFPQSVQVYPRNLPDLYKGEPLMISYKSATAFDRLTASGTLKNQYWQKTMSLQHSGSQTGLDVLWARRKIAQLDIDKVLGKDIQSVNQQIEDVAMAHHLVSSMTSLVAVDKTPSALQKSQDVQVNNHTPKGKLNGTLPQTATPAQLQFWMALLLMSIGLCTVIFTRNR</sequence>
<dbReference type="PROSITE" id="PS51468">
    <property type="entry name" value="VIT"/>
    <property type="match status" value="1"/>
</dbReference>
<dbReference type="Pfam" id="PF13768">
    <property type="entry name" value="VWA_3"/>
    <property type="match status" value="1"/>
</dbReference>
<dbReference type="InterPro" id="IPR036465">
    <property type="entry name" value="vWFA_dom_sf"/>
</dbReference>
<dbReference type="SMART" id="SM00609">
    <property type="entry name" value="VIT"/>
    <property type="match status" value="1"/>
</dbReference>
<name>A0ABP3WPT7_9ALTE</name>
<keyword evidence="2" id="KW-0732">Signal</keyword>